<dbReference type="PROSITE" id="PS00075">
    <property type="entry name" value="DHFR_1"/>
    <property type="match status" value="1"/>
</dbReference>
<evidence type="ECO:0000256" key="4">
    <source>
        <dbReference type="ARBA" id="ARBA00022563"/>
    </source>
</evidence>
<dbReference type="PROSITE" id="PS51330">
    <property type="entry name" value="DHFR_2"/>
    <property type="match status" value="1"/>
</dbReference>
<name>A0A9X2DRD6_9BACI</name>
<comment type="pathway">
    <text evidence="1 8">Cofactor biosynthesis; tetrahydrofolate biosynthesis; 5,6,7,8-tetrahydrofolate from 7,8-dihydrofolate: step 1/1.</text>
</comment>
<dbReference type="GO" id="GO:0046452">
    <property type="term" value="P:dihydrofolate metabolic process"/>
    <property type="evidence" value="ECO:0007669"/>
    <property type="project" value="TreeGrafter"/>
</dbReference>
<dbReference type="PRINTS" id="PR00070">
    <property type="entry name" value="DHFR"/>
</dbReference>
<gene>
    <name evidence="11" type="ORF">M3202_08000</name>
</gene>
<reference evidence="11" key="1">
    <citation type="submission" date="2022-05" db="EMBL/GenBank/DDBJ databases">
        <title>Comparative Genomics of Spacecraft Associated Microbes.</title>
        <authorList>
            <person name="Tran M.T."/>
            <person name="Wright A."/>
            <person name="Seuylemezian A."/>
            <person name="Eisen J."/>
            <person name="Coil D."/>
        </authorList>
    </citation>
    <scope>NUCLEOTIDE SEQUENCE</scope>
    <source>
        <strain evidence="11">214.1.1</strain>
    </source>
</reference>
<evidence type="ECO:0000256" key="8">
    <source>
        <dbReference type="PIRNR" id="PIRNR000194"/>
    </source>
</evidence>
<dbReference type="GO" id="GO:0046654">
    <property type="term" value="P:tetrahydrofolate biosynthetic process"/>
    <property type="evidence" value="ECO:0007669"/>
    <property type="project" value="InterPro"/>
</dbReference>
<accession>A0A9X2DRD6</accession>
<comment type="catalytic activity">
    <reaction evidence="8">
        <text>(6S)-5,6,7,8-tetrahydrofolate + NADP(+) = 7,8-dihydrofolate + NADPH + H(+)</text>
        <dbReference type="Rhea" id="RHEA:15009"/>
        <dbReference type="ChEBI" id="CHEBI:15378"/>
        <dbReference type="ChEBI" id="CHEBI:57451"/>
        <dbReference type="ChEBI" id="CHEBI:57453"/>
        <dbReference type="ChEBI" id="CHEBI:57783"/>
        <dbReference type="ChEBI" id="CHEBI:58349"/>
        <dbReference type="EC" id="1.5.1.3"/>
    </reaction>
</comment>
<dbReference type="InterPro" id="IPR001796">
    <property type="entry name" value="DHFR_dom"/>
</dbReference>
<evidence type="ECO:0000259" key="10">
    <source>
        <dbReference type="PROSITE" id="PS51330"/>
    </source>
</evidence>
<evidence type="ECO:0000313" key="11">
    <source>
        <dbReference type="EMBL" id="MCM3714027.1"/>
    </source>
</evidence>
<evidence type="ECO:0000256" key="7">
    <source>
        <dbReference type="ARBA" id="ARBA00025067"/>
    </source>
</evidence>
<evidence type="ECO:0000256" key="3">
    <source>
        <dbReference type="ARBA" id="ARBA00012856"/>
    </source>
</evidence>
<keyword evidence="4 8" id="KW-0554">One-carbon metabolism</keyword>
<dbReference type="SUPFAM" id="SSF53597">
    <property type="entry name" value="Dihydrofolate reductase-like"/>
    <property type="match status" value="1"/>
</dbReference>
<dbReference type="RefSeq" id="WP_251222828.1">
    <property type="nucleotide sequence ID" value="NZ_JAMBOL010000005.1"/>
</dbReference>
<dbReference type="Pfam" id="PF00186">
    <property type="entry name" value="DHFR_1"/>
    <property type="match status" value="1"/>
</dbReference>
<dbReference type="FunFam" id="3.40.430.10:FF:000001">
    <property type="entry name" value="Dihydrofolate reductase"/>
    <property type="match status" value="1"/>
</dbReference>
<keyword evidence="5 8" id="KW-0521">NADP</keyword>
<dbReference type="Proteomes" id="UP001139179">
    <property type="component" value="Unassembled WGS sequence"/>
</dbReference>
<keyword evidence="6 8" id="KW-0560">Oxidoreductase</keyword>
<protein>
    <recommendedName>
        <fullName evidence="3 8">Dihydrofolate reductase</fullName>
        <ecNumber evidence="3 8">1.5.1.3</ecNumber>
    </recommendedName>
</protein>
<evidence type="ECO:0000313" key="12">
    <source>
        <dbReference type="Proteomes" id="UP001139179"/>
    </source>
</evidence>
<evidence type="ECO:0000256" key="5">
    <source>
        <dbReference type="ARBA" id="ARBA00022857"/>
    </source>
</evidence>
<dbReference type="InterPro" id="IPR012259">
    <property type="entry name" value="DHFR"/>
</dbReference>
<dbReference type="Gene3D" id="3.40.430.10">
    <property type="entry name" value="Dihydrofolate Reductase, subunit A"/>
    <property type="match status" value="1"/>
</dbReference>
<dbReference type="GO" id="GO:0005829">
    <property type="term" value="C:cytosol"/>
    <property type="evidence" value="ECO:0007669"/>
    <property type="project" value="TreeGrafter"/>
</dbReference>
<evidence type="ECO:0000256" key="9">
    <source>
        <dbReference type="RuleBase" id="RU004474"/>
    </source>
</evidence>
<dbReference type="GO" id="GO:0046655">
    <property type="term" value="P:folic acid metabolic process"/>
    <property type="evidence" value="ECO:0007669"/>
    <property type="project" value="TreeGrafter"/>
</dbReference>
<comment type="function">
    <text evidence="7 8">Key enzyme in folate metabolism. Catalyzes an essential reaction for de novo glycine and purine synthesis, and for DNA precursor synthesis.</text>
</comment>
<proteinExistence type="inferred from homology"/>
<evidence type="ECO:0000256" key="2">
    <source>
        <dbReference type="ARBA" id="ARBA00009539"/>
    </source>
</evidence>
<evidence type="ECO:0000256" key="1">
    <source>
        <dbReference type="ARBA" id="ARBA00004903"/>
    </source>
</evidence>
<dbReference type="PANTHER" id="PTHR48069">
    <property type="entry name" value="DIHYDROFOLATE REDUCTASE"/>
    <property type="match status" value="1"/>
</dbReference>
<comment type="similarity">
    <text evidence="2 8 9">Belongs to the dihydrofolate reductase family.</text>
</comment>
<organism evidence="11 12">
    <name type="scientific">Halalkalibacter oceani</name>
    <dbReference type="NCBI Taxonomy" id="1653776"/>
    <lineage>
        <taxon>Bacteria</taxon>
        <taxon>Bacillati</taxon>
        <taxon>Bacillota</taxon>
        <taxon>Bacilli</taxon>
        <taxon>Bacillales</taxon>
        <taxon>Bacillaceae</taxon>
        <taxon>Halalkalibacter</taxon>
    </lineage>
</organism>
<sequence length="161" mass="18897">MLSYIVAMDQNRAIGKENQLPWHLPADLQYFKRVTTGHPIVMGRKTYQSIGRPLPKRRNVVMTRDRGFVAEGCEVVHEREQVMALSREGEEFFVIGGSELFQLFWHDVDRLYVTLIHETFAADTFFPLIDEEEWRLISSVAGQRDEKNCYDHDFLVYERAK</sequence>
<keyword evidence="12" id="KW-1185">Reference proteome</keyword>
<evidence type="ECO:0000256" key="6">
    <source>
        <dbReference type="ARBA" id="ARBA00023002"/>
    </source>
</evidence>
<dbReference type="InterPro" id="IPR024072">
    <property type="entry name" value="DHFR-like_dom_sf"/>
</dbReference>
<dbReference type="EMBL" id="JAMBOL010000005">
    <property type="protein sequence ID" value="MCM3714027.1"/>
    <property type="molecule type" value="Genomic_DNA"/>
</dbReference>
<feature type="domain" description="DHFR" evidence="10">
    <location>
        <begin position="1"/>
        <end position="159"/>
    </location>
</feature>
<dbReference type="EC" id="1.5.1.3" evidence="3 8"/>
<dbReference type="CDD" id="cd00209">
    <property type="entry name" value="DHFR"/>
    <property type="match status" value="1"/>
</dbReference>
<dbReference type="GO" id="GO:0004146">
    <property type="term" value="F:dihydrofolate reductase activity"/>
    <property type="evidence" value="ECO:0007669"/>
    <property type="project" value="UniProtKB-EC"/>
</dbReference>
<dbReference type="PANTHER" id="PTHR48069:SF3">
    <property type="entry name" value="DIHYDROFOLATE REDUCTASE"/>
    <property type="match status" value="1"/>
</dbReference>
<dbReference type="GO" id="GO:0006730">
    <property type="term" value="P:one-carbon metabolic process"/>
    <property type="evidence" value="ECO:0007669"/>
    <property type="project" value="UniProtKB-KW"/>
</dbReference>
<dbReference type="PIRSF" id="PIRSF000194">
    <property type="entry name" value="DHFR"/>
    <property type="match status" value="1"/>
</dbReference>
<dbReference type="InterPro" id="IPR017925">
    <property type="entry name" value="DHFR_CS"/>
</dbReference>
<comment type="caution">
    <text evidence="11">The sequence shown here is derived from an EMBL/GenBank/DDBJ whole genome shotgun (WGS) entry which is preliminary data.</text>
</comment>
<dbReference type="AlphaFoldDB" id="A0A9X2DRD6"/>
<dbReference type="GO" id="GO:0070401">
    <property type="term" value="F:NADP+ binding"/>
    <property type="evidence" value="ECO:0007669"/>
    <property type="project" value="UniProtKB-ARBA"/>
</dbReference>